<name>A0A928VNA9_9CYAN</name>
<reference evidence="1" key="1">
    <citation type="submission" date="2020-10" db="EMBL/GenBank/DDBJ databases">
        <authorList>
            <person name="Castelo-Branco R."/>
            <person name="Eusebio N."/>
            <person name="Adriana R."/>
            <person name="Vieira A."/>
            <person name="Brugerolle De Fraissinette N."/>
            <person name="Rezende De Castro R."/>
            <person name="Schneider M.P."/>
            <person name="Vasconcelos V."/>
            <person name="Leao P.N."/>
        </authorList>
    </citation>
    <scope>NUCLEOTIDE SEQUENCE</scope>
    <source>
        <strain evidence="1">LEGE 11480</strain>
    </source>
</reference>
<comment type="caution">
    <text evidence="1">The sequence shown here is derived from an EMBL/GenBank/DDBJ whole genome shotgun (WGS) entry which is preliminary data.</text>
</comment>
<dbReference type="RefSeq" id="WP_264326512.1">
    <property type="nucleotide sequence ID" value="NZ_JADEXQ010000072.1"/>
</dbReference>
<dbReference type="AlphaFoldDB" id="A0A928VNA9"/>
<dbReference type="EMBL" id="JADEXQ010000072">
    <property type="protein sequence ID" value="MBE9031686.1"/>
    <property type="molecule type" value="Genomic_DNA"/>
</dbReference>
<protein>
    <submittedName>
        <fullName evidence="1">Uncharacterized protein</fullName>
    </submittedName>
</protein>
<dbReference type="Proteomes" id="UP000625316">
    <property type="component" value="Unassembled WGS sequence"/>
</dbReference>
<proteinExistence type="predicted"/>
<gene>
    <name evidence="1" type="ORF">IQ266_18290</name>
</gene>
<keyword evidence="2" id="KW-1185">Reference proteome</keyword>
<organism evidence="1 2">
    <name type="scientific">Romeriopsis navalis LEGE 11480</name>
    <dbReference type="NCBI Taxonomy" id="2777977"/>
    <lineage>
        <taxon>Bacteria</taxon>
        <taxon>Bacillati</taxon>
        <taxon>Cyanobacteriota</taxon>
        <taxon>Cyanophyceae</taxon>
        <taxon>Leptolyngbyales</taxon>
        <taxon>Leptolyngbyaceae</taxon>
        <taxon>Romeriopsis</taxon>
        <taxon>Romeriopsis navalis</taxon>
    </lineage>
</organism>
<sequence>MTQYTIPEFPPVLSTSRISNNRRAVILQMTEVGLQELYFGRVKSALDSFKIIFGLLIGGRPSDML</sequence>
<accession>A0A928VNA9</accession>
<evidence type="ECO:0000313" key="1">
    <source>
        <dbReference type="EMBL" id="MBE9031686.1"/>
    </source>
</evidence>
<evidence type="ECO:0000313" key="2">
    <source>
        <dbReference type="Proteomes" id="UP000625316"/>
    </source>
</evidence>